<reference evidence="1 2" key="1">
    <citation type="submission" date="2017-10" db="EMBL/GenBank/DDBJ databases">
        <title>Genomic analysis of the genus Acetobacter.</title>
        <authorList>
            <person name="Kim K.H."/>
            <person name="Chun B.H."/>
            <person name="Son A.R."/>
            <person name="Jeon C.O."/>
        </authorList>
    </citation>
    <scope>NUCLEOTIDE SEQUENCE [LARGE SCALE GENOMIC DNA]</scope>
    <source>
        <strain evidence="1 2">LHT 2458</strain>
    </source>
</reference>
<evidence type="ECO:0000313" key="2">
    <source>
        <dbReference type="Proteomes" id="UP000228751"/>
    </source>
</evidence>
<proteinExistence type="predicted"/>
<keyword evidence="2" id="KW-1185">Reference proteome</keyword>
<sequence>MFRRLTIFLNYSNYVACALQQTEFGICWQTLHSENCKTDSDNQLAGNTISLLPMLTQMILQPLI</sequence>
<protein>
    <submittedName>
        <fullName evidence="1">Uncharacterized protein</fullName>
    </submittedName>
</protein>
<accession>A0A2G4RBW0</accession>
<dbReference type="AlphaFoldDB" id="A0A2G4RBW0"/>
<organism evidence="1 2">
    <name type="scientific">Acetobacter pomorum</name>
    <dbReference type="NCBI Taxonomy" id="65959"/>
    <lineage>
        <taxon>Bacteria</taxon>
        <taxon>Pseudomonadati</taxon>
        <taxon>Pseudomonadota</taxon>
        <taxon>Alphaproteobacteria</taxon>
        <taxon>Acetobacterales</taxon>
        <taxon>Acetobacteraceae</taxon>
        <taxon>Acetobacter</taxon>
    </lineage>
</organism>
<name>A0A2G4RBW0_9PROT</name>
<dbReference type="Proteomes" id="UP000228751">
    <property type="component" value="Unassembled WGS sequence"/>
</dbReference>
<dbReference type="EMBL" id="PEBQ01000109">
    <property type="protein sequence ID" value="PHY94053.1"/>
    <property type="molecule type" value="Genomic_DNA"/>
</dbReference>
<comment type="caution">
    <text evidence="1">The sequence shown here is derived from an EMBL/GenBank/DDBJ whole genome shotgun (WGS) entry which is preliminary data.</text>
</comment>
<gene>
    <name evidence="1" type="ORF">CSR02_08355</name>
</gene>
<evidence type="ECO:0000313" key="1">
    <source>
        <dbReference type="EMBL" id="PHY94053.1"/>
    </source>
</evidence>